<protein>
    <recommendedName>
        <fullName evidence="2">Bacterial transcriptional activator domain-containing protein</fullName>
    </recommendedName>
</protein>
<evidence type="ECO:0008006" key="2">
    <source>
        <dbReference type="Google" id="ProtNLM"/>
    </source>
</evidence>
<dbReference type="GO" id="GO:0006355">
    <property type="term" value="P:regulation of DNA-templated transcription"/>
    <property type="evidence" value="ECO:0007669"/>
    <property type="project" value="InterPro"/>
</dbReference>
<dbReference type="AlphaFoldDB" id="A0A6J4K348"/>
<accession>A0A6J4K348</accession>
<organism evidence="1">
    <name type="scientific">uncultured Chloroflexia bacterium</name>
    <dbReference type="NCBI Taxonomy" id="1672391"/>
    <lineage>
        <taxon>Bacteria</taxon>
        <taxon>Bacillati</taxon>
        <taxon>Chloroflexota</taxon>
        <taxon>Chloroflexia</taxon>
        <taxon>environmental samples</taxon>
    </lineage>
</organism>
<proteinExistence type="predicted"/>
<evidence type="ECO:0000313" key="1">
    <source>
        <dbReference type="EMBL" id="CAA9294516.1"/>
    </source>
</evidence>
<dbReference type="SUPFAM" id="SSF46894">
    <property type="entry name" value="C-terminal effector domain of the bipartite response regulators"/>
    <property type="match status" value="1"/>
</dbReference>
<dbReference type="GO" id="GO:0003677">
    <property type="term" value="F:DNA binding"/>
    <property type="evidence" value="ECO:0007669"/>
    <property type="project" value="InterPro"/>
</dbReference>
<dbReference type="Gene3D" id="1.10.10.10">
    <property type="entry name" value="Winged helix-like DNA-binding domain superfamily/Winged helix DNA-binding domain"/>
    <property type="match status" value="1"/>
</dbReference>
<dbReference type="InterPro" id="IPR051677">
    <property type="entry name" value="AfsR-DnrI-RedD_regulator"/>
</dbReference>
<reference evidence="1" key="1">
    <citation type="submission" date="2020-02" db="EMBL/GenBank/DDBJ databases">
        <authorList>
            <person name="Meier V. D."/>
        </authorList>
    </citation>
    <scope>NUCLEOTIDE SEQUENCE</scope>
    <source>
        <strain evidence="1">AVDCRST_MAG93</strain>
    </source>
</reference>
<name>A0A6J4K348_9CHLR</name>
<dbReference type="EMBL" id="CADCTR010001405">
    <property type="protein sequence ID" value="CAA9294516.1"/>
    <property type="molecule type" value="Genomic_DNA"/>
</dbReference>
<dbReference type="InterPro" id="IPR016032">
    <property type="entry name" value="Sig_transdc_resp-reg_C-effctor"/>
</dbReference>
<gene>
    <name evidence="1" type="ORF">AVDCRST_MAG93-4154</name>
</gene>
<dbReference type="InterPro" id="IPR036388">
    <property type="entry name" value="WH-like_DNA-bd_sf"/>
</dbReference>
<dbReference type="PANTHER" id="PTHR35807">
    <property type="entry name" value="TRANSCRIPTIONAL REGULATOR REDD-RELATED"/>
    <property type="match status" value="1"/>
</dbReference>
<sequence length="131" mass="14618">MLRLWALGSWRAEFNELPIPRLPTRHARALLARLALAHPRPVDRTQLHHDLFPNTATESAAGSLRTTLYYLRRGLPVQVVSEDDQIALGPSITVDVDVRRFEQASVSGATQSMLETAVELYRGPFLQSSEG</sequence>